<reference evidence="2" key="1">
    <citation type="submission" date="2019-12" db="EMBL/GenBank/DDBJ databases">
        <authorList>
            <person name="Cremers G."/>
        </authorList>
    </citation>
    <scope>NUCLEOTIDE SEQUENCE</scope>
    <source>
        <strain evidence="2">Vvax</strain>
    </source>
</reference>
<organism evidence="2">
    <name type="scientific">Variovorax paradoxus</name>
    <dbReference type="NCBI Taxonomy" id="34073"/>
    <lineage>
        <taxon>Bacteria</taxon>
        <taxon>Pseudomonadati</taxon>
        <taxon>Pseudomonadota</taxon>
        <taxon>Betaproteobacteria</taxon>
        <taxon>Burkholderiales</taxon>
        <taxon>Comamonadaceae</taxon>
        <taxon>Variovorax</taxon>
    </lineage>
</organism>
<name>A0A679JHE2_VARPD</name>
<sequence length="231" mass="24395">MSMSDDELGMLIRRQATRHVPPGGLAGRIAQAVRAEAGAVPALAPASARAEAPKRRRGWQALAWFGTGAATAWGLALVLLASPLAPSSPDALAEAVTGNHVRSLMAAHLADVASTDQHTVKPWFAGKLDFSPPVVDLADEGFPLAGGRLDYLDGRTVAALVYRSGPHVINLFVWPAPEGKAQAPSFSTRQGYQLAHWAQGGMQAWAVSDLNAAELRNFATLVRARTAPRVP</sequence>
<proteinExistence type="predicted"/>
<accession>A0A679JHE2</accession>
<evidence type="ECO:0000256" key="1">
    <source>
        <dbReference type="SAM" id="Phobius"/>
    </source>
</evidence>
<protein>
    <recommendedName>
        <fullName evidence="3">Anti-sigma factor</fullName>
    </recommendedName>
</protein>
<feature type="transmembrane region" description="Helical" evidence="1">
    <location>
        <begin position="61"/>
        <end position="81"/>
    </location>
</feature>
<evidence type="ECO:0008006" key="3">
    <source>
        <dbReference type="Google" id="ProtNLM"/>
    </source>
</evidence>
<dbReference type="EMBL" id="LR743508">
    <property type="protein sequence ID" value="CAA2109918.1"/>
    <property type="molecule type" value="Genomic_DNA"/>
</dbReference>
<gene>
    <name evidence="2" type="ORF">VVAX_06190</name>
</gene>
<dbReference type="AlphaFoldDB" id="A0A679JHE2"/>
<keyword evidence="1" id="KW-1133">Transmembrane helix</keyword>
<keyword evidence="1" id="KW-0472">Membrane</keyword>
<keyword evidence="1" id="KW-0812">Transmembrane</keyword>
<evidence type="ECO:0000313" key="2">
    <source>
        <dbReference type="EMBL" id="CAA2109918.1"/>
    </source>
</evidence>
<dbReference type="RefSeq" id="WP_339094048.1">
    <property type="nucleotide sequence ID" value="NZ_LR743508.1"/>
</dbReference>